<feature type="compositionally biased region" description="Polar residues" evidence="1">
    <location>
        <begin position="64"/>
        <end position="73"/>
    </location>
</feature>
<gene>
    <name evidence="2" type="ORF">QNH39_08105</name>
</gene>
<evidence type="ECO:0000313" key="3">
    <source>
        <dbReference type="Proteomes" id="UP001178288"/>
    </source>
</evidence>
<evidence type="ECO:0000256" key="1">
    <source>
        <dbReference type="SAM" id="MobiDB-lite"/>
    </source>
</evidence>
<dbReference type="Proteomes" id="UP001178288">
    <property type="component" value="Chromosome"/>
</dbReference>
<accession>A0AA95MPC4</accession>
<dbReference type="AlphaFoldDB" id="A0AA95MPC4"/>
<dbReference type="Pfam" id="PF14153">
    <property type="entry name" value="Spore_coat_CotO"/>
    <property type="match status" value="1"/>
</dbReference>
<evidence type="ECO:0000313" key="2">
    <source>
        <dbReference type="EMBL" id="WHY87784.1"/>
    </source>
</evidence>
<dbReference type="InterPro" id="IPR025439">
    <property type="entry name" value="Spore_coat_CotO"/>
</dbReference>
<name>A0AA95MPC4_9BACI</name>
<keyword evidence="2" id="KW-0167">Capsid protein</keyword>
<keyword evidence="3" id="KW-1185">Reference proteome</keyword>
<proteinExistence type="predicted"/>
<feature type="compositionally biased region" description="Basic and acidic residues" evidence="1">
    <location>
        <begin position="31"/>
        <end position="54"/>
    </location>
</feature>
<keyword evidence="2" id="KW-0946">Virion</keyword>
<feature type="compositionally biased region" description="Basic residues" evidence="1">
    <location>
        <begin position="1"/>
        <end position="10"/>
    </location>
</feature>
<dbReference type="KEGG" id="nnv:QNH39_08105"/>
<organism evidence="2 3">
    <name type="scientific">Neobacillus novalis</name>
    <dbReference type="NCBI Taxonomy" id="220687"/>
    <lineage>
        <taxon>Bacteria</taxon>
        <taxon>Bacillati</taxon>
        <taxon>Bacillota</taxon>
        <taxon>Bacilli</taxon>
        <taxon>Bacillales</taxon>
        <taxon>Bacillaceae</taxon>
        <taxon>Neobacillus</taxon>
    </lineage>
</organism>
<reference evidence="2" key="1">
    <citation type="submission" date="2023-05" db="EMBL/GenBank/DDBJ databases">
        <title>Comparative genomics of Bacillaceae isolates and their secondary metabolite potential.</title>
        <authorList>
            <person name="Song L."/>
            <person name="Nielsen L.J."/>
            <person name="Mohite O."/>
            <person name="Xu X."/>
            <person name="Weber T."/>
            <person name="Kovacs A.T."/>
        </authorList>
    </citation>
    <scope>NUCLEOTIDE SEQUENCE</scope>
    <source>
        <strain evidence="2">XLM17</strain>
    </source>
</reference>
<feature type="compositionally biased region" description="Polar residues" evidence="1">
    <location>
        <begin position="15"/>
        <end position="30"/>
    </location>
</feature>
<dbReference type="EMBL" id="CP126114">
    <property type="protein sequence ID" value="WHY87784.1"/>
    <property type="molecule type" value="Genomic_DNA"/>
</dbReference>
<dbReference type="RefSeq" id="WP_066084510.1">
    <property type="nucleotide sequence ID" value="NZ_CP126114.1"/>
</dbReference>
<protein>
    <submittedName>
        <fullName evidence="2">CotO family spore coat protein</fullName>
    </submittedName>
</protein>
<feature type="region of interest" description="Disordered" evidence="1">
    <location>
        <begin position="1"/>
        <end position="84"/>
    </location>
</feature>
<sequence length="161" mass="18807">MSNKKSHRPRLYVDQSFSRGPSNSNMQEVYTNKREQEQGGDTRRKISLAKKELIEPIPIEPYNSEDSQPASTTQHHERHKSSFKRVKPFKDMNLNERLDYLINFPKVLPPVPCVFYTAEKNYQGYLKEYTGSQVTIQFHDQTSKAFPLDELKDIIMIGIKK</sequence>